<gene>
    <name evidence="22" type="ORF">MEDL_29725</name>
</gene>
<keyword evidence="9 20" id="KW-1133">Transmembrane helix</keyword>
<comment type="caution">
    <text evidence="17">Lacks conserved residue(s) required for the propagation of feature annotation.</text>
</comment>
<feature type="transmembrane region" description="Helical" evidence="20">
    <location>
        <begin position="607"/>
        <end position="629"/>
    </location>
</feature>
<dbReference type="GO" id="GO:0004100">
    <property type="term" value="F:chitin synthase activity"/>
    <property type="evidence" value="ECO:0007669"/>
    <property type="project" value="UniProtKB-EC"/>
</dbReference>
<dbReference type="InterPro" id="IPR004835">
    <property type="entry name" value="Chitin_synth"/>
</dbReference>
<dbReference type="SUPFAM" id="SSF52540">
    <property type="entry name" value="P-loop containing nucleoside triphosphate hydrolases"/>
    <property type="match status" value="1"/>
</dbReference>
<dbReference type="InterPro" id="IPR029044">
    <property type="entry name" value="Nucleotide-diphossugar_trans"/>
</dbReference>
<evidence type="ECO:0000256" key="3">
    <source>
        <dbReference type="ARBA" id="ARBA00022475"/>
    </source>
</evidence>
<keyword evidence="6 20" id="KW-0812">Transmembrane</keyword>
<feature type="transmembrane region" description="Helical" evidence="20">
    <location>
        <begin position="1601"/>
        <end position="1620"/>
    </location>
</feature>
<keyword evidence="14" id="KW-0325">Glycoprotein</keyword>
<dbReference type="InterPro" id="IPR027417">
    <property type="entry name" value="P-loop_NTPase"/>
</dbReference>
<feature type="transmembrane region" description="Helical" evidence="20">
    <location>
        <begin position="757"/>
        <end position="777"/>
    </location>
</feature>
<feature type="coiled-coil region" evidence="18">
    <location>
        <begin position="359"/>
        <end position="392"/>
    </location>
</feature>
<evidence type="ECO:0000256" key="7">
    <source>
        <dbReference type="ARBA" id="ARBA00022741"/>
    </source>
</evidence>
<keyword evidence="12 20" id="KW-0472">Membrane</keyword>
<feature type="transmembrane region" description="Helical" evidence="20">
    <location>
        <begin position="832"/>
        <end position="855"/>
    </location>
</feature>
<dbReference type="PANTHER" id="PTHR22914">
    <property type="entry name" value="CHITIN SYNTHASE"/>
    <property type="match status" value="1"/>
</dbReference>
<keyword evidence="23" id="KW-1185">Reference proteome</keyword>
<keyword evidence="11 17" id="KW-0518">Myosin</keyword>
<dbReference type="Pfam" id="PF00063">
    <property type="entry name" value="Myosin_head"/>
    <property type="match status" value="2"/>
</dbReference>
<feature type="transmembrane region" description="Helical" evidence="20">
    <location>
        <begin position="1243"/>
        <end position="1265"/>
    </location>
</feature>
<evidence type="ECO:0000313" key="23">
    <source>
        <dbReference type="Proteomes" id="UP000683360"/>
    </source>
</evidence>
<feature type="transmembrane region" description="Helical" evidence="20">
    <location>
        <begin position="550"/>
        <end position="569"/>
    </location>
</feature>
<dbReference type="Gene3D" id="1.20.5.4820">
    <property type="match status" value="1"/>
</dbReference>
<comment type="similarity">
    <text evidence="17">Belongs to the TRAFAC class myosin-kinesin ATPase superfamily. Myosin family.</text>
</comment>
<dbReference type="EMBL" id="CAJPWZ010001461">
    <property type="protein sequence ID" value="CAG2215974.1"/>
    <property type="molecule type" value="Genomic_DNA"/>
</dbReference>
<feature type="transmembrane region" description="Helical" evidence="20">
    <location>
        <begin position="1304"/>
        <end position="1330"/>
    </location>
</feature>
<keyword evidence="7" id="KW-0547">Nucleotide-binding</keyword>
<evidence type="ECO:0000256" key="19">
    <source>
        <dbReference type="SAM" id="MobiDB-lite"/>
    </source>
</evidence>
<evidence type="ECO:0000256" key="9">
    <source>
        <dbReference type="ARBA" id="ARBA00022989"/>
    </source>
</evidence>
<dbReference type="Gene3D" id="1.20.58.530">
    <property type="match status" value="2"/>
</dbReference>
<dbReference type="FunFam" id="3.90.550.10:FF:000139">
    <property type="entry name" value="Chitin synthase 8"/>
    <property type="match status" value="1"/>
</dbReference>
<evidence type="ECO:0000256" key="5">
    <source>
        <dbReference type="ARBA" id="ARBA00022679"/>
    </source>
</evidence>
<evidence type="ECO:0000256" key="1">
    <source>
        <dbReference type="ARBA" id="ARBA00004651"/>
    </source>
</evidence>
<feature type="transmembrane region" description="Helical" evidence="20">
    <location>
        <begin position="575"/>
        <end position="595"/>
    </location>
</feature>
<feature type="region of interest" description="Disordered" evidence="19">
    <location>
        <begin position="1398"/>
        <end position="1419"/>
    </location>
</feature>
<feature type="compositionally biased region" description="Acidic residues" evidence="19">
    <location>
        <begin position="1665"/>
        <end position="1679"/>
    </location>
</feature>
<comment type="caution">
    <text evidence="22">The sequence shown here is derived from an EMBL/GenBank/DDBJ whole genome shotgun (WGS) entry which is preliminary data.</text>
</comment>
<feature type="domain" description="Myosin motor" evidence="21">
    <location>
        <begin position="227"/>
        <end position="363"/>
    </location>
</feature>
<evidence type="ECO:0000256" key="11">
    <source>
        <dbReference type="ARBA" id="ARBA00023123"/>
    </source>
</evidence>
<feature type="transmembrane region" description="Helical" evidence="20">
    <location>
        <begin position="789"/>
        <end position="812"/>
    </location>
</feature>
<evidence type="ECO:0000313" key="22">
    <source>
        <dbReference type="EMBL" id="CAG2215974.1"/>
    </source>
</evidence>
<evidence type="ECO:0000256" key="10">
    <source>
        <dbReference type="ARBA" id="ARBA00023054"/>
    </source>
</evidence>
<name>A0A8S3S9M6_MYTED</name>
<keyword evidence="17" id="KW-0009">Actin-binding</keyword>
<evidence type="ECO:0000256" key="18">
    <source>
        <dbReference type="SAM" id="Coils"/>
    </source>
</evidence>
<feature type="transmembrane region" description="Helical" evidence="20">
    <location>
        <begin position="1336"/>
        <end position="1355"/>
    </location>
</feature>
<comment type="catalytic activity">
    <reaction evidence="16">
        <text>[(1-&gt;4)-N-acetyl-beta-D-glucosaminyl](n) + UDP-N-acetyl-alpha-D-glucosamine = [(1-&gt;4)-N-acetyl-beta-D-glucosaminyl](n+1) + UDP + H(+)</text>
        <dbReference type="Rhea" id="RHEA:16637"/>
        <dbReference type="Rhea" id="RHEA-COMP:9593"/>
        <dbReference type="Rhea" id="RHEA-COMP:9595"/>
        <dbReference type="ChEBI" id="CHEBI:15378"/>
        <dbReference type="ChEBI" id="CHEBI:17029"/>
        <dbReference type="ChEBI" id="CHEBI:57705"/>
        <dbReference type="ChEBI" id="CHEBI:58223"/>
        <dbReference type="EC" id="2.4.1.16"/>
    </reaction>
</comment>
<evidence type="ECO:0000256" key="15">
    <source>
        <dbReference type="ARBA" id="ARBA00046329"/>
    </source>
</evidence>
<evidence type="ECO:0000256" key="12">
    <source>
        <dbReference type="ARBA" id="ARBA00023136"/>
    </source>
</evidence>
<feature type="region of interest" description="Actin-binding" evidence="17">
    <location>
        <begin position="245"/>
        <end position="267"/>
    </location>
</feature>
<dbReference type="GO" id="GO:0005524">
    <property type="term" value="F:ATP binding"/>
    <property type="evidence" value="ECO:0007669"/>
    <property type="project" value="UniProtKB-KW"/>
</dbReference>
<dbReference type="GO" id="GO:0005886">
    <property type="term" value="C:plasma membrane"/>
    <property type="evidence" value="ECO:0007669"/>
    <property type="project" value="UniProtKB-SubCell"/>
</dbReference>
<dbReference type="CDD" id="cd04190">
    <property type="entry name" value="Chitin_synth_C"/>
    <property type="match status" value="1"/>
</dbReference>
<keyword evidence="8" id="KW-0067">ATP-binding</keyword>
<evidence type="ECO:0000256" key="20">
    <source>
        <dbReference type="SAM" id="Phobius"/>
    </source>
</evidence>
<evidence type="ECO:0000256" key="6">
    <source>
        <dbReference type="ARBA" id="ARBA00022692"/>
    </source>
</evidence>
<evidence type="ECO:0000256" key="2">
    <source>
        <dbReference type="ARBA" id="ARBA00012543"/>
    </source>
</evidence>
<sequence>MTESKIRTESNKHKGWKNILHFLCAENQNQLLGIEDEVELTEALISNVNYIKGERIQSWKNFRDANNSRDALAKDLYSRLFGWIVGQINRKIWTAKKRQSNMARGPSISLLDLSGFENFTNNSFDQFFINASNERLQQYFMEYIFPREQREYDIEGIEWRNIMYHSNDDVLDLLFKVIDFASKCSSRPRLPSIWPSAIDPDKLRESLSRQASLRIKRRSISCDSIASTINGRSSPTVTNHFKRSLSDLMTKLTQSQPLFVRCIKPNKTIAADKFETELVRRQMLCNGLMEIAELRRYGYPVRVKFEDFAARFAMLCDSSDEMYGDFGRCVDILKAAHIEGAQFGKSKIFMKSWEKDLLEDTLRQKIAEQEQKRKDEIAKQEEQKRMEALRRQSLESIISAKTTDSVFFVDTSTPSKPLLEQITNEFTTPEKTFEPVYTQNRVDFGSVADTIDVNDSVSVQKGKIRKSADSKSTSTSTSTSVDVGEDFDMWRPYDIFQVSEREFEDNDYVFKEIMKGIRVFLYLFFIVMILGCTVASKMSLLLITSGISQLLLVEGLQTFGMCLLLFRVLPSTDFFRGLVITFAVCQIPSLLKVIVHQRRPNLSISEIVAVVMNIGAFLVQVSAIPFFTIGEFLREGNHTLLTGYNATHFSNTYVICEGGGEWELPVSLVLISIGWWENYVSGEWTVFGKITIPFKQWRSILQDVRETSYVLVGPLKIGLCIFLSRFLTNDSVLVLPATGDFNATTSDFSSKAEEVGVSYSLMFIQLGSGIICTYLAGLACKLHMQKAAFALPLTLAPPLTLVVVFLQCSYQFLPAHWHIGGWFCPELDLYSLLIPLICAVLLWLSYSITVSHIWFPQCERMAKIEKLFITPHFETIFPDFTLTMKRRRNDKEIKITGFDTFRYVGDDTYCEEIYSVNNRIPFVYVCATMWHETRQEMTQLLKSLFRLDYVHCASKLAQDKFRIKDPDFFDLEMHIIFDDAFELDESVDKYIPNGFVRLLYDCMEDAARSVVKGPVILSSPEKVPTPYGGMLIWTMPGHTKLHVHMKDKNKMRHRKRWSQAENTFLLTLDGDVDFKPDAVKLLIDRMKKNRKVGAVCGRIHPIGSGPMVWYQEFEYAVGHWLQKAAEHVFGCVLCCPGCFSLFRGSAVMDDNVLKMYTTPPTEARHYIQFEQGEDRWLCTLMLQQGHRIDYCAGSDALTFAPETFNEFFNQRRRWSPSTLANMMDLLASWRDTVRINDNISRPYMLYQFVLMASTIIAPSTVILMITGSYHSVFKLSIFESYLLSLLPVVIYLAICLTMKSDIQILAAAVITALYAVIMMIATVGTVISIVTENFGSPNVVFLTGLTTIFLIAGILHPQEFFCLVYGALYFMVVPSTFILLTIFYLCNLNNVSWGTRETPKKLTKEEEEEQERVNEDKKKKKESKSFLNRLGITNLISDVRDLIKNFLGSRAATEKVSASCQTDENNCLARTVSRNSRNSVQSKDTSMNMNVEDVVPPGWEPDPDNPYWLQMDRLGNGTVRHLSRNETDFWKFMIRKYLHPINEDKQHKEKIKQDLITLKNNVVFIYCMINFLWTVITLQLQSMEDELKNFYIIEKYEPLSLIFLSIFAIAITLQFFSMFMHRWGTFLHLMSSTRIDWLKTVQTEEDFVRFVVNEAQRLQRMEPAPDYDDLPPDYDDDDTTTTTYNMPDEQYEELPSLPPTPDGTIKSEPKTRKRHSGPSDPNIPLLQQIFEDRLENIHRKWKQGTLAFRNSDKRRFNRFDDNRFSQKDDIMREKMFKRSFKKNSTEENMHTAIKIDTI</sequence>
<dbReference type="Gene3D" id="1.20.120.720">
    <property type="entry name" value="Myosin VI head, motor domain, U50 subdomain"/>
    <property type="match status" value="1"/>
</dbReference>
<keyword evidence="4 22" id="KW-0328">Glycosyltransferase</keyword>
<keyword evidence="10 18" id="KW-0175">Coiled coil</keyword>
<dbReference type="SUPFAM" id="SSF53448">
    <property type="entry name" value="Nucleotide-diphospho-sugar transferases"/>
    <property type="match status" value="1"/>
</dbReference>
<evidence type="ECO:0000259" key="21">
    <source>
        <dbReference type="PROSITE" id="PS51456"/>
    </source>
</evidence>
<dbReference type="GO" id="GO:0006031">
    <property type="term" value="P:chitin biosynthetic process"/>
    <property type="evidence" value="ECO:0007669"/>
    <property type="project" value="TreeGrafter"/>
</dbReference>
<feature type="transmembrane region" description="Helical" evidence="20">
    <location>
        <begin position="519"/>
        <end position="543"/>
    </location>
</feature>
<evidence type="ECO:0000256" key="17">
    <source>
        <dbReference type="PROSITE-ProRule" id="PRU00782"/>
    </source>
</evidence>
<feature type="transmembrane region" description="Helical" evidence="20">
    <location>
        <begin position="1362"/>
        <end position="1385"/>
    </location>
</feature>
<evidence type="ECO:0000256" key="4">
    <source>
        <dbReference type="ARBA" id="ARBA00022676"/>
    </source>
</evidence>
<dbReference type="PANTHER" id="PTHR22914:SF42">
    <property type="entry name" value="CHITIN SYNTHASE"/>
    <property type="match status" value="1"/>
</dbReference>
<evidence type="ECO:0000256" key="13">
    <source>
        <dbReference type="ARBA" id="ARBA00023175"/>
    </source>
</evidence>
<feature type="region of interest" description="Disordered" evidence="19">
    <location>
        <begin position="1661"/>
        <end position="1723"/>
    </location>
</feature>
<dbReference type="SMART" id="SM00242">
    <property type="entry name" value="MYSc"/>
    <property type="match status" value="1"/>
</dbReference>
<dbReference type="OrthoDB" id="370884at2759"/>
<accession>A0A8S3S9M6</accession>
<reference evidence="22" key="1">
    <citation type="submission" date="2021-03" db="EMBL/GenBank/DDBJ databases">
        <authorList>
            <person name="Bekaert M."/>
        </authorList>
    </citation>
    <scope>NUCLEOTIDE SEQUENCE</scope>
</reference>
<keyword evidence="13" id="KW-0505">Motor protein</keyword>
<dbReference type="InterPro" id="IPR036961">
    <property type="entry name" value="Kinesin_motor_dom_sf"/>
</dbReference>
<keyword evidence="3" id="KW-1003">Cell membrane</keyword>
<comment type="subcellular location">
    <subcellularLocation>
        <location evidence="1">Cell membrane</location>
        <topology evidence="1">Multi-pass membrane protein</topology>
    </subcellularLocation>
</comment>
<dbReference type="Proteomes" id="UP000683360">
    <property type="component" value="Unassembled WGS sequence"/>
</dbReference>
<feature type="domain" description="Myosin motor" evidence="21">
    <location>
        <begin position="1"/>
        <end position="189"/>
    </location>
</feature>
<dbReference type="PROSITE" id="PS51456">
    <property type="entry name" value="MYOSIN_MOTOR"/>
    <property type="match status" value="2"/>
</dbReference>
<protein>
    <recommendedName>
        <fullName evidence="2">chitin synthase</fullName>
        <ecNumber evidence="2">2.4.1.16</ecNumber>
    </recommendedName>
</protein>
<keyword evidence="5 22" id="KW-0808">Transferase</keyword>
<dbReference type="GO" id="GO:0016459">
    <property type="term" value="C:myosin complex"/>
    <property type="evidence" value="ECO:0007669"/>
    <property type="project" value="UniProtKB-KW"/>
</dbReference>
<dbReference type="InterPro" id="IPR001609">
    <property type="entry name" value="Myosin_head_motor_dom-like"/>
</dbReference>
<dbReference type="GO" id="GO:0003779">
    <property type="term" value="F:actin binding"/>
    <property type="evidence" value="ECO:0007669"/>
    <property type="project" value="UniProtKB-KW"/>
</dbReference>
<evidence type="ECO:0000256" key="14">
    <source>
        <dbReference type="ARBA" id="ARBA00023180"/>
    </source>
</evidence>
<evidence type="ECO:0000256" key="16">
    <source>
        <dbReference type="ARBA" id="ARBA00048014"/>
    </source>
</evidence>
<dbReference type="Gene3D" id="3.40.850.10">
    <property type="entry name" value="Kinesin motor domain"/>
    <property type="match status" value="1"/>
</dbReference>
<feature type="transmembrane region" description="Helical" evidence="20">
    <location>
        <begin position="1277"/>
        <end position="1297"/>
    </location>
</feature>
<feature type="transmembrane region" description="Helical" evidence="20">
    <location>
        <begin position="1562"/>
        <end position="1580"/>
    </location>
</feature>
<dbReference type="Gene3D" id="3.90.550.10">
    <property type="entry name" value="Spore Coat Polysaccharide Biosynthesis Protein SpsA, Chain A"/>
    <property type="match status" value="1"/>
</dbReference>
<comment type="similarity">
    <text evidence="15">Belongs to the chitin synthase family. Class IV subfamily.</text>
</comment>
<dbReference type="EC" id="2.4.1.16" evidence="2"/>
<organism evidence="22 23">
    <name type="scientific">Mytilus edulis</name>
    <name type="common">Blue mussel</name>
    <dbReference type="NCBI Taxonomy" id="6550"/>
    <lineage>
        <taxon>Eukaryota</taxon>
        <taxon>Metazoa</taxon>
        <taxon>Spiralia</taxon>
        <taxon>Lophotrochozoa</taxon>
        <taxon>Mollusca</taxon>
        <taxon>Bivalvia</taxon>
        <taxon>Autobranchia</taxon>
        <taxon>Pteriomorphia</taxon>
        <taxon>Mytilida</taxon>
        <taxon>Mytiloidea</taxon>
        <taxon>Mytilidae</taxon>
        <taxon>Mytilinae</taxon>
        <taxon>Mytilus</taxon>
    </lineage>
</organism>
<evidence type="ECO:0000256" key="8">
    <source>
        <dbReference type="ARBA" id="ARBA00022840"/>
    </source>
</evidence>
<dbReference type="Pfam" id="PF03142">
    <property type="entry name" value="Chitin_synth_2"/>
    <property type="match status" value="1"/>
</dbReference>
<dbReference type="GO" id="GO:0003774">
    <property type="term" value="F:cytoskeletal motor activity"/>
    <property type="evidence" value="ECO:0007669"/>
    <property type="project" value="InterPro"/>
</dbReference>
<proteinExistence type="inferred from homology"/>